<dbReference type="InterPro" id="IPR002549">
    <property type="entry name" value="AI-2E-like"/>
</dbReference>
<evidence type="ECO:0000256" key="6">
    <source>
        <dbReference type="SAM" id="Phobius"/>
    </source>
</evidence>
<feature type="transmembrane region" description="Helical" evidence="6">
    <location>
        <begin position="223"/>
        <end position="242"/>
    </location>
</feature>
<organism evidence="7 8">
    <name type="scientific">Anaerococcus octavius</name>
    <dbReference type="NCBI Taxonomy" id="54007"/>
    <lineage>
        <taxon>Bacteria</taxon>
        <taxon>Bacillati</taxon>
        <taxon>Bacillota</taxon>
        <taxon>Tissierellia</taxon>
        <taxon>Tissierellales</taxon>
        <taxon>Peptoniphilaceae</taxon>
        <taxon>Anaerococcus</taxon>
    </lineage>
</organism>
<feature type="transmembrane region" description="Helical" evidence="6">
    <location>
        <begin position="65"/>
        <end position="86"/>
    </location>
</feature>
<evidence type="ECO:0000313" key="7">
    <source>
        <dbReference type="EMBL" id="SUU92456.1"/>
    </source>
</evidence>
<keyword evidence="4 6" id="KW-1133">Transmembrane helix</keyword>
<feature type="transmembrane region" description="Helical" evidence="6">
    <location>
        <begin position="169"/>
        <end position="187"/>
    </location>
</feature>
<dbReference type="AlphaFoldDB" id="A0A380WU29"/>
<dbReference type="EMBL" id="UFTA01000002">
    <property type="protein sequence ID" value="SUU92456.1"/>
    <property type="molecule type" value="Genomic_DNA"/>
</dbReference>
<dbReference type="GO" id="GO:0055085">
    <property type="term" value="P:transmembrane transport"/>
    <property type="evidence" value="ECO:0007669"/>
    <property type="project" value="TreeGrafter"/>
</dbReference>
<proteinExistence type="inferred from homology"/>
<feature type="transmembrane region" description="Helical" evidence="6">
    <location>
        <begin position="323"/>
        <end position="349"/>
    </location>
</feature>
<evidence type="ECO:0000256" key="2">
    <source>
        <dbReference type="ARBA" id="ARBA00009773"/>
    </source>
</evidence>
<keyword evidence="3 6" id="KW-0812">Transmembrane</keyword>
<evidence type="ECO:0000256" key="1">
    <source>
        <dbReference type="ARBA" id="ARBA00004141"/>
    </source>
</evidence>
<sequence>MDNKKLYERIILRTGIIILLCYFIKYWAVNIIDALLPIILAIILVMLLAPTIKKIDDLLPIKNTVISYVVGTILLIVILFLLFWLLQFIINQVSGLIGNIIGNWDQIVSSTNQWIQSINSKINLLPTFAANTIRSSLNSLYQFLGNLQKNVINITFGFTTAFINTSNNIIFFVITFIVAFYIMLGDINEVSVKYNTKFSENIKNKLKLVKNIFKNSTWKYIKAQLKLAILCTILMAVCLKFLGQQYFIPIALILGFVDLLPLIGPVIVLLPWSIIELFIFSNINKGVALLIILTFWTGLRQVIAPKIIGTSVDIHPILSVISLYAGLRLFGVKGAIFFPILMIFIVGIYRSGILDNWIYDYKLFFNYVQNTLDINKN</sequence>
<feature type="transmembrane region" description="Helical" evidence="6">
    <location>
        <begin position="34"/>
        <end position="53"/>
    </location>
</feature>
<dbReference type="GO" id="GO:0016020">
    <property type="term" value="C:membrane"/>
    <property type="evidence" value="ECO:0007669"/>
    <property type="project" value="UniProtKB-SubCell"/>
</dbReference>
<feature type="transmembrane region" description="Helical" evidence="6">
    <location>
        <begin position="248"/>
        <end position="274"/>
    </location>
</feature>
<dbReference type="Proteomes" id="UP000255124">
    <property type="component" value="Unassembled WGS sequence"/>
</dbReference>
<keyword evidence="5 6" id="KW-0472">Membrane</keyword>
<reference evidence="7 8" key="1">
    <citation type="submission" date="2018-06" db="EMBL/GenBank/DDBJ databases">
        <authorList>
            <consortium name="Pathogen Informatics"/>
            <person name="Doyle S."/>
        </authorList>
    </citation>
    <scope>NUCLEOTIDE SEQUENCE [LARGE SCALE GENOMIC DNA]</scope>
    <source>
        <strain evidence="7 8">NCTC9810</strain>
    </source>
</reference>
<protein>
    <submittedName>
        <fullName evidence="7">Sporulation integral membrane protein YtvI</fullName>
    </submittedName>
</protein>
<dbReference type="PANTHER" id="PTHR21716">
    <property type="entry name" value="TRANSMEMBRANE PROTEIN"/>
    <property type="match status" value="1"/>
</dbReference>
<evidence type="ECO:0000313" key="8">
    <source>
        <dbReference type="Proteomes" id="UP000255124"/>
    </source>
</evidence>
<gene>
    <name evidence="7" type="ORF">NCTC9810_00789</name>
</gene>
<dbReference type="RefSeq" id="WP_115595244.1">
    <property type="nucleotide sequence ID" value="NZ_UFTA01000002.1"/>
</dbReference>
<evidence type="ECO:0000256" key="4">
    <source>
        <dbReference type="ARBA" id="ARBA00022989"/>
    </source>
</evidence>
<dbReference type="OrthoDB" id="9774361at2"/>
<comment type="subcellular location">
    <subcellularLocation>
        <location evidence="1">Membrane</location>
        <topology evidence="1">Multi-pass membrane protein</topology>
    </subcellularLocation>
</comment>
<evidence type="ECO:0000256" key="3">
    <source>
        <dbReference type="ARBA" id="ARBA00022692"/>
    </source>
</evidence>
<name>A0A380WU29_9FIRM</name>
<accession>A0A380WU29</accession>
<comment type="similarity">
    <text evidence="2">Belongs to the autoinducer-2 exporter (AI-2E) (TC 2.A.86) family.</text>
</comment>
<dbReference type="Pfam" id="PF01594">
    <property type="entry name" value="AI-2E_transport"/>
    <property type="match status" value="1"/>
</dbReference>
<dbReference type="PANTHER" id="PTHR21716:SF68">
    <property type="entry name" value="TRANSPORT PROTEIN YTVI-RELATED"/>
    <property type="match status" value="1"/>
</dbReference>
<evidence type="ECO:0000256" key="5">
    <source>
        <dbReference type="ARBA" id="ARBA00023136"/>
    </source>
</evidence>